<protein>
    <recommendedName>
        <fullName evidence="5 7">Uronate isomerase</fullName>
        <ecNumber evidence="4 7">5.3.1.12</ecNumber>
    </recommendedName>
    <alternativeName>
        <fullName evidence="7">Glucuronate isomerase</fullName>
    </alternativeName>
    <alternativeName>
        <fullName evidence="7">Uronic isomerase</fullName>
    </alternativeName>
</protein>
<gene>
    <name evidence="7 8" type="primary">uxaC</name>
    <name evidence="8" type="ORF">J3A84_09340</name>
</gene>
<dbReference type="Proteomes" id="UP000664218">
    <property type="component" value="Unassembled WGS sequence"/>
</dbReference>
<comment type="caution">
    <text evidence="8">The sequence shown here is derived from an EMBL/GenBank/DDBJ whole genome shotgun (WGS) entry which is preliminary data.</text>
</comment>
<evidence type="ECO:0000256" key="2">
    <source>
        <dbReference type="ARBA" id="ARBA00004892"/>
    </source>
</evidence>
<evidence type="ECO:0000256" key="5">
    <source>
        <dbReference type="ARBA" id="ARBA00020555"/>
    </source>
</evidence>
<evidence type="ECO:0000256" key="1">
    <source>
        <dbReference type="ARBA" id="ARBA00001165"/>
    </source>
</evidence>
<dbReference type="NCBIfam" id="NF002794">
    <property type="entry name" value="PRK02925.1"/>
    <property type="match status" value="1"/>
</dbReference>
<evidence type="ECO:0000313" key="8">
    <source>
        <dbReference type="EMBL" id="MBO1265230.1"/>
    </source>
</evidence>
<evidence type="ECO:0000256" key="6">
    <source>
        <dbReference type="ARBA" id="ARBA00023235"/>
    </source>
</evidence>
<dbReference type="Gene3D" id="3.20.20.140">
    <property type="entry name" value="Metal-dependent hydrolases"/>
    <property type="match status" value="1"/>
</dbReference>
<sequence>MSIVNDDFMLKNNVGKKLYHEYAKDMPIYDYHCHLNPKMIAENARFRNITDIWLGGDHYKWRAMRSMGFSEEYITGSKSDFEKFEAFCETIPYTIGNPLYHWSHLELKMYFGIEDTINKENAKKIWDKANAVIAGEDFNVRNLIRKSNVNVICTTDDLADTLEHHDAIARDASFETKVLPALRPDKLLNIDREGYAEYIKILGDLVGFEVKDADSLVKAVEKRVDFFHEHGARLSDHGLDTVFFAEATKEELEEIISAALSGKVISREDTEKYKTFMLLELGKMYKERGWAQQYHLGALRNNNTRMFKRLGADTGFDSINDELIAASLSKLMNTLDKEDNLPKTILYTLNARDNDVLGTMIGNFQGETDGIMKIQFGSGWWFNDQKDGMEKQMISLANLSLLRKFVGMLTDSRSFISYPRHDYFRRILCNLIGKWVEEGEAPEDYELLGSMVKEISYLNAEKYFNM</sequence>
<comment type="catalytic activity">
    <reaction evidence="7">
        <text>aldehydo-D-galacturonate = keto-D-tagaturonate</text>
        <dbReference type="Rhea" id="RHEA:27702"/>
        <dbReference type="ChEBI" id="CHEBI:12952"/>
        <dbReference type="ChEBI" id="CHEBI:17886"/>
    </reaction>
</comment>
<proteinExistence type="inferred from homology"/>
<evidence type="ECO:0000256" key="4">
    <source>
        <dbReference type="ARBA" id="ARBA00012546"/>
    </source>
</evidence>
<dbReference type="PANTHER" id="PTHR30068:SF4">
    <property type="entry name" value="URONATE ISOMERASE"/>
    <property type="match status" value="1"/>
</dbReference>
<dbReference type="PANTHER" id="PTHR30068">
    <property type="entry name" value="URONATE ISOMERASE"/>
    <property type="match status" value="1"/>
</dbReference>
<dbReference type="InterPro" id="IPR003766">
    <property type="entry name" value="Uronate_isomerase"/>
</dbReference>
<dbReference type="EMBL" id="JAFNJU010000006">
    <property type="protein sequence ID" value="MBO1265230.1"/>
    <property type="molecule type" value="Genomic_DNA"/>
</dbReference>
<dbReference type="RefSeq" id="WP_207599749.1">
    <property type="nucleotide sequence ID" value="NZ_JAFNJU010000006.1"/>
</dbReference>
<dbReference type="SUPFAM" id="SSF51556">
    <property type="entry name" value="Metallo-dependent hydrolases"/>
    <property type="match status" value="1"/>
</dbReference>
<evidence type="ECO:0000256" key="3">
    <source>
        <dbReference type="ARBA" id="ARBA00008397"/>
    </source>
</evidence>
<dbReference type="AlphaFoldDB" id="A0A939KL22"/>
<keyword evidence="9" id="KW-1185">Reference proteome</keyword>
<comment type="catalytic activity">
    <reaction evidence="1 7">
        <text>D-glucuronate = D-fructuronate</text>
        <dbReference type="Rhea" id="RHEA:13049"/>
        <dbReference type="ChEBI" id="CHEBI:58720"/>
        <dbReference type="ChEBI" id="CHEBI:59863"/>
        <dbReference type="EC" id="5.3.1.12"/>
    </reaction>
</comment>
<reference evidence="8" key="1">
    <citation type="submission" date="2021-03" db="EMBL/GenBank/DDBJ databases">
        <title>Proteiniclasticum marinus sp. nov., isolated from tidal flat sediment.</title>
        <authorList>
            <person name="Namirimu T."/>
            <person name="Yang J.-A."/>
            <person name="Yang S.-H."/>
            <person name="Kim Y.-J."/>
            <person name="Kwon K.K."/>
        </authorList>
    </citation>
    <scope>NUCLEOTIDE SEQUENCE</scope>
    <source>
        <strain evidence="8">SCR006</strain>
    </source>
</reference>
<accession>A0A939KL22</accession>
<dbReference type="Gene3D" id="1.10.2020.10">
    <property type="entry name" value="uronate isomerase, domain 2, chain A"/>
    <property type="match status" value="1"/>
</dbReference>
<evidence type="ECO:0000256" key="7">
    <source>
        <dbReference type="HAMAP-Rule" id="MF_00675"/>
    </source>
</evidence>
<dbReference type="HAMAP" id="MF_00675">
    <property type="entry name" value="UxaC"/>
    <property type="match status" value="1"/>
</dbReference>
<evidence type="ECO:0000313" key="9">
    <source>
        <dbReference type="Proteomes" id="UP000664218"/>
    </source>
</evidence>
<comment type="similarity">
    <text evidence="3 7">Belongs to the metallo-dependent hydrolases superfamily. Uronate isomerase family.</text>
</comment>
<dbReference type="GO" id="GO:0042840">
    <property type="term" value="P:D-glucuronate catabolic process"/>
    <property type="evidence" value="ECO:0007669"/>
    <property type="project" value="TreeGrafter"/>
</dbReference>
<comment type="pathway">
    <text evidence="2 7">Carbohydrate metabolism; pentose and glucuronate interconversion.</text>
</comment>
<keyword evidence="6 7" id="KW-0413">Isomerase</keyword>
<dbReference type="InterPro" id="IPR032466">
    <property type="entry name" value="Metal_Hydrolase"/>
</dbReference>
<name>A0A939KL22_9CLOT</name>
<dbReference type="Pfam" id="PF02614">
    <property type="entry name" value="UxaC"/>
    <property type="match status" value="1"/>
</dbReference>
<dbReference type="GO" id="GO:0008880">
    <property type="term" value="F:glucuronate isomerase activity"/>
    <property type="evidence" value="ECO:0007669"/>
    <property type="project" value="UniProtKB-UniRule"/>
</dbReference>
<dbReference type="GO" id="GO:0019698">
    <property type="term" value="P:D-galacturonate catabolic process"/>
    <property type="evidence" value="ECO:0007669"/>
    <property type="project" value="TreeGrafter"/>
</dbReference>
<dbReference type="EC" id="5.3.1.12" evidence="4 7"/>
<organism evidence="8 9">
    <name type="scientific">Proteiniclasticum aestuarii</name>
    <dbReference type="NCBI Taxonomy" id="2817862"/>
    <lineage>
        <taxon>Bacteria</taxon>
        <taxon>Bacillati</taxon>
        <taxon>Bacillota</taxon>
        <taxon>Clostridia</taxon>
        <taxon>Eubacteriales</taxon>
        <taxon>Clostridiaceae</taxon>
        <taxon>Proteiniclasticum</taxon>
    </lineage>
</organism>